<organism evidence="1">
    <name type="scientific">marine metagenome</name>
    <dbReference type="NCBI Taxonomy" id="408172"/>
    <lineage>
        <taxon>unclassified sequences</taxon>
        <taxon>metagenomes</taxon>
        <taxon>ecological metagenomes</taxon>
    </lineage>
</organism>
<dbReference type="EMBL" id="UINC01001152">
    <property type="protein sequence ID" value="SUZ72612.1"/>
    <property type="molecule type" value="Genomic_DNA"/>
</dbReference>
<protein>
    <submittedName>
        <fullName evidence="1">Uncharacterized protein</fullName>
    </submittedName>
</protein>
<evidence type="ECO:0000313" key="1">
    <source>
        <dbReference type="EMBL" id="SUZ72612.1"/>
    </source>
</evidence>
<reference evidence="1" key="1">
    <citation type="submission" date="2018-05" db="EMBL/GenBank/DDBJ databases">
        <authorList>
            <person name="Lanie J.A."/>
            <person name="Ng W.-L."/>
            <person name="Kazmierczak K.M."/>
            <person name="Andrzejewski T.M."/>
            <person name="Davidsen T.M."/>
            <person name="Wayne K.J."/>
            <person name="Tettelin H."/>
            <person name="Glass J.I."/>
            <person name="Rusch D."/>
            <person name="Podicherti R."/>
            <person name="Tsui H.-C.T."/>
            <person name="Winkler M.E."/>
        </authorList>
    </citation>
    <scope>NUCLEOTIDE SEQUENCE</scope>
</reference>
<sequence length="127" mass="14710">MSEIGLNKLKRLGYQFWSSKSPQENLSEEGIVFYVLDNKTLITGKLKEFNEYPRIISSIGRILGLTDNEIRKIDKSELSVNEFNLVIDFAQELSFKTKKIIKFDSLKLLIKDKGLKESFYKELQGLN</sequence>
<dbReference type="AlphaFoldDB" id="A0A381PZZ0"/>
<accession>A0A381PZZ0</accession>
<proteinExistence type="predicted"/>
<gene>
    <name evidence="1" type="ORF">METZ01_LOCUS25466</name>
</gene>
<name>A0A381PZZ0_9ZZZZ</name>